<sequence>MKNLFRKIIRKIGYDIKSFDKFHFRAAEIQRRFSDYTMIPKMIYFDNLSLVSKIRDIDGVVVECGVWRGGMIAGIAELMPEREYFLFDSFEGLPKAKEIDGQAAQEWQKDISSPKYYDNCKAEMKFADEVMKQVGVKYELVRGWFKDTIPKNNNIKDIALLRLDADWYDSTIVCLEHLYPRLKTGGLLIIDDYFSWDGCSRAIHDYLSSIKSKSRINRTQNGVCYILKND</sequence>
<dbReference type="GO" id="GO:0008168">
    <property type="term" value="F:methyltransferase activity"/>
    <property type="evidence" value="ECO:0007669"/>
    <property type="project" value="UniProtKB-KW"/>
</dbReference>
<dbReference type="EC" id="2.1.1.-" evidence="1"/>
<proteinExistence type="predicted"/>
<evidence type="ECO:0000313" key="1">
    <source>
        <dbReference type="EMBL" id="WNB18068.1"/>
    </source>
</evidence>
<dbReference type="PANTHER" id="PTHR40036:SF1">
    <property type="entry name" value="MACROCIN O-METHYLTRANSFERASE"/>
    <property type="match status" value="1"/>
</dbReference>
<dbReference type="EMBL" id="CP129968">
    <property type="protein sequence ID" value="WNB18068.1"/>
    <property type="molecule type" value="Genomic_DNA"/>
</dbReference>
<dbReference type="Gene3D" id="3.40.50.150">
    <property type="entry name" value="Vaccinia Virus protein VP39"/>
    <property type="match status" value="1"/>
</dbReference>
<dbReference type="RefSeq" id="WP_322347606.1">
    <property type="nucleotide sequence ID" value="NZ_CP129968.2"/>
</dbReference>
<name>A0AA52F090_9BACT</name>
<reference evidence="1" key="1">
    <citation type="submission" date="2023-08" db="EMBL/GenBank/DDBJ databases">
        <title>Comparative genomics and taxonomic characterization of three novel marine species of genus Marivirga.</title>
        <authorList>
            <person name="Muhammad N."/>
            <person name="Kim S.-G."/>
        </authorList>
    </citation>
    <scope>NUCLEOTIDE SEQUENCE</scope>
    <source>
        <strain evidence="1">BKB1-2</strain>
    </source>
</reference>
<dbReference type="Proteomes" id="UP001232019">
    <property type="component" value="Chromosome"/>
</dbReference>
<protein>
    <submittedName>
        <fullName evidence="1">TylF/MycF/NovP-related O-methyltransferase</fullName>
        <ecNumber evidence="1">2.1.1.-</ecNumber>
    </submittedName>
</protein>
<dbReference type="GO" id="GO:0032259">
    <property type="term" value="P:methylation"/>
    <property type="evidence" value="ECO:0007669"/>
    <property type="project" value="UniProtKB-KW"/>
</dbReference>
<dbReference type="InterPro" id="IPR008884">
    <property type="entry name" value="TylF_MeTrfase"/>
</dbReference>
<accession>A0AA52F090</accession>
<organism evidence="1">
    <name type="scientific">Marivirga arenosa</name>
    <dbReference type="NCBI Taxonomy" id="3059076"/>
    <lineage>
        <taxon>Bacteria</taxon>
        <taxon>Pseudomonadati</taxon>
        <taxon>Bacteroidota</taxon>
        <taxon>Cytophagia</taxon>
        <taxon>Cytophagales</taxon>
        <taxon>Marivirgaceae</taxon>
        <taxon>Marivirga</taxon>
    </lineage>
</organism>
<gene>
    <name evidence="1" type="ORF">QYS47_29100</name>
</gene>
<keyword evidence="1" id="KW-0808">Transferase</keyword>
<dbReference type="SUPFAM" id="SSF53335">
    <property type="entry name" value="S-adenosyl-L-methionine-dependent methyltransferases"/>
    <property type="match status" value="1"/>
</dbReference>
<dbReference type="Pfam" id="PF05711">
    <property type="entry name" value="TylF"/>
    <property type="match status" value="1"/>
</dbReference>
<dbReference type="AlphaFoldDB" id="A0AA52F090"/>
<dbReference type="PANTHER" id="PTHR40036">
    <property type="entry name" value="MACROCIN O-METHYLTRANSFERASE"/>
    <property type="match status" value="1"/>
</dbReference>
<keyword evidence="1" id="KW-0489">Methyltransferase</keyword>
<dbReference type="InterPro" id="IPR029063">
    <property type="entry name" value="SAM-dependent_MTases_sf"/>
</dbReference>
<dbReference type="KEGG" id="marp:QYS47_29100"/>